<dbReference type="Proteomes" id="UP000019335">
    <property type="component" value="Chromosome 3"/>
</dbReference>
<keyword evidence="2" id="KW-1185">Reference proteome</keyword>
<name>W7U046_9STRA</name>
<proteinExistence type="predicted"/>
<dbReference type="EMBL" id="AZIL01000177">
    <property type="protein sequence ID" value="EWM29118.1"/>
    <property type="molecule type" value="Genomic_DNA"/>
</dbReference>
<reference evidence="1 2" key="1">
    <citation type="journal article" date="2014" name="Mol. Plant">
        <title>Chromosome Scale Genome Assembly and Transcriptome Profiling of Nannochloropsis gaditana in Nitrogen Depletion.</title>
        <authorList>
            <person name="Corteggiani Carpinelli E."/>
            <person name="Telatin A."/>
            <person name="Vitulo N."/>
            <person name="Forcato C."/>
            <person name="D'Angelo M."/>
            <person name="Schiavon R."/>
            <person name="Vezzi A."/>
            <person name="Giacometti G.M."/>
            <person name="Morosinotto T."/>
            <person name="Valle G."/>
        </authorList>
    </citation>
    <scope>NUCLEOTIDE SEQUENCE [LARGE SCALE GENOMIC DNA]</scope>
    <source>
        <strain evidence="1 2">B-31</strain>
    </source>
</reference>
<evidence type="ECO:0000313" key="2">
    <source>
        <dbReference type="Proteomes" id="UP000019335"/>
    </source>
</evidence>
<organism evidence="1 2">
    <name type="scientific">Nannochloropsis gaditana</name>
    <dbReference type="NCBI Taxonomy" id="72520"/>
    <lineage>
        <taxon>Eukaryota</taxon>
        <taxon>Sar</taxon>
        <taxon>Stramenopiles</taxon>
        <taxon>Ochrophyta</taxon>
        <taxon>Eustigmatophyceae</taxon>
        <taxon>Eustigmatales</taxon>
        <taxon>Monodopsidaceae</taxon>
        <taxon>Nannochloropsis</taxon>
    </lineage>
</organism>
<accession>W7U046</accession>
<gene>
    <name evidence="1" type="ORF">Naga_100007g85</name>
</gene>
<dbReference type="AlphaFoldDB" id="W7U046"/>
<comment type="caution">
    <text evidence="1">The sequence shown here is derived from an EMBL/GenBank/DDBJ whole genome shotgun (WGS) entry which is preliminary data.</text>
</comment>
<protein>
    <submittedName>
        <fullName evidence="1">Uncharacterized protein</fullName>
    </submittedName>
</protein>
<sequence length="259" mass="28923">MPSSDTRKSRLPVVLRRSLIEGQIWKSNPAPHKRKCTIQGNFSREKTSKGLPLSIKYYSIEESYLVQLVSSAVQRVRNHHQTASVDVWERRTQFATKSGGHRVKPGSPVGARGAQEQGKLILASLRKELEEITWQIASRSRRALAASLKVTGTTDRRTRTTIFKLLNDRSLAGRGSDRVGRCQSLSLEMSCISHDILDTSEFPSWNKRTLTPCQKQNCLLAEDGLLISAVIRRQTTCGAMRRGSGMDSRLSARHLSNAP</sequence>
<evidence type="ECO:0000313" key="1">
    <source>
        <dbReference type="EMBL" id="EWM29118.1"/>
    </source>
</evidence>